<dbReference type="Pfam" id="PF04978">
    <property type="entry name" value="MST"/>
    <property type="match status" value="1"/>
</dbReference>
<dbReference type="InterPro" id="IPR007061">
    <property type="entry name" value="MST-like"/>
</dbReference>
<dbReference type="Gene3D" id="1.20.120.450">
    <property type="entry name" value="dinb family like domain"/>
    <property type="match status" value="1"/>
</dbReference>
<protein>
    <submittedName>
        <fullName evidence="1">DinB family protein</fullName>
    </submittedName>
</protein>
<dbReference type="RefSeq" id="WP_416344617.1">
    <property type="nucleotide sequence ID" value="NZ_JALQCY010000004.1"/>
</dbReference>
<proteinExistence type="predicted"/>
<gene>
    <name evidence="1" type="ORF">M1843_13455</name>
</gene>
<dbReference type="SUPFAM" id="SSF109854">
    <property type="entry name" value="DinB/YfiT-like putative metalloenzymes"/>
    <property type="match status" value="1"/>
</dbReference>
<dbReference type="Proteomes" id="UP001651050">
    <property type="component" value="Unassembled WGS sequence"/>
</dbReference>
<name>A0ABT0J5H2_9MICO</name>
<accession>A0ABT0J5H2</accession>
<evidence type="ECO:0000313" key="2">
    <source>
        <dbReference type="Proteomes" id="UP001651050"/>
    </source>
</evidence>
<sequence>MPLSDVEPRLDSARPSEQFTAYLDYYRAVVDRKLEGMTDAQLRTSLLPSGWTPLELLTHLVHMERRWFVWGFLGEQVDHPWGDHADDDPSGPWRVPAGVGREELVAALHTGGERTREVLASHDLAERAAVGGRFAAEDGQPPTLAWICFHVLQEYARHAGHLDVARELADGATGE</sequence>
<dbReference type="InterPro" id="IPR034660">
    <property type="entry name" value="DinB/YfiT-like"/>
</dbReference>
<reference evidence="1 2" key="1">
    <citation type="submission" date="2022-02" db="EMBL/GenBank/DDBJ databases">
        <title>The car tank lid bacteriome: a reservoir of bacteria with potential in bioremediation of fuel.</title>
        <authorList>
            <person name="Vidal-Verdu A."/>
            <person name="Gomez-Martinez D."/>
            <person name="Latorre-Perez A."/>
            <person name="Pereto J."/>
            <person name="Porcar M."/>
        </authorList>
    </citation>
    <scope>NUCLEOTIDE SEQUENCE [LARGE SCALE GENOMIC DNA]</scope>
    <source>
        <strain evidence="1 2">4D.3</strain>
    </source>
</reference>
<comment type="caution">
    <text evidence="1">The sequence shown here is derived from an EMBL/GenBank/DDBJ whole genome shotgun (WGS) entry which is preliminary data.</text>
</comment>
<dbReference type="EMBL" id="JALQCY010000004">
    <property type="protein sequence ID" value="MCK9794753.1"/>
    <property type="molecule type" value="Genomic_DNA"/>
</dbReference>
<keyword evidence="2" id="KW-1185">Reference proteome</keyword>
<organism evidence="1 2">
    <name type="scientific">Isoptericola peretonis</name>
    <dbReference type="NCBI Taxonomy" id="2918523"/>
    <lineage>
        <taxon>Bacteria</taxon>
        <taxon>Bacillati</taxon>
        <taxon>Actinomycetota</taxon>
        <taxon>Actinomycetes</taxon>
        <taxon>Micrococcales</taxon>
        <taxon>Promicromonosporaceae</taxon>
        <taxon>Isoptericola</taxon>
    </lineage>
</organism>
<evidence type="ECO:0000313" key="1">
    <source>
        <dbReference type="EMBL" id="MCK9794753.1"/>
    </source>
</evidence>